<reference evidence="4 5" key="1">
    <citation type="journal article" date="2024" name="Science">
        <title>Giant polyketide synthase enzymes in the biosynthesis of giant marine polyether toxins.</title>
        <authorList>
            <person name="Fallon T.R."/>
            <person name="Shende V.V."/>
            <person name="Wierzbicki I.H."/>
            <person name="Pendleton A.L."/>
            <person name="Watervoot N.F."/>
            <person name="Auber R.P."/>
            <person name="Gonzalez D.J."/>
            <person name="Wisecaver J.H."/>
            <person name="Moore B.S."/>
        </authorList>
    </citation>
    <scope>NUCLEOTIDE SEQUENCE [LARGE SCALE GENOMIC DNA]</scope>
    <source>
        <strain evidence="4 5">12B1</strain>
    </source>
</reference>
<evidence type="ECO:0000313" key="5">
    <source>
        <dbReference type="Proteomes" id="UP001515480"/>
    </source>
</evidence>
<feature type="coiled-coil region" evidence="1">
    <location>
        <begin position="87"/>
        <end position="119"/>
    </location>
</feature>
<feature type="chain" id="PRO_5044172817" description="PSI-F" evidence="2">
    <location>
        <begin position="20"/>
        <end position="148"/>
    </location>
</feature>
<evidence type="ECO:0000313" key="4">
    <source>
        <dbReference type="EMBL" id="KAL1530491.1"/>
    </source>
</evidence>
<dbReference type="Proteomes" id="UP001515480">
    <property type="component" value="Unassembled WGS sequence"/>
</dbReference>
<gene>
    <name evidence="4" type="ORF">AB1Y20_001392</name>
    <name evidence="3" type="ORF">AB1Y20_014470</name>
</gene>
<keyword evidence="1" id="KW-0175">Coiled coil</keyword>
<evidence type="ECO:0000256" key="1">
    <source>
        <dbReference type="SAM" id="Coils"/>
    </source>
</evidence>
<name>A0AB34KCF5_PRYPA</name>
<dbReference type="AlphaFoldDB" id="A0AB34KCF5"/>
<keyword evidence="2" id="KW-0732">Signal</keyword>
<feature type="signal peptide" evidence="2">
    <location>
        <begin position="1"/>
        <end position="19"/>
    </location>
</feature>
<evidence type="ECO:0000256" key="2">
    <source>
        <dbReference type="SAM" id="SignalP"/>
    </source>
</evidence>
<comment type="caution">
    <text evidence="4">The sequence shown here is derived from an EMBL/GenBank/DDBJ whole genome shotgun (WGS) entry which is preliminary data.</text>
</comment>
<evidence type="ECO:0000313" key="3">
    <source>
        <dbReference type="EMBL" id="KAL1496890.1"/>
    </source>
</evidence>
<dbReference type="EMBL" id="JBGBPQ010000028">
    <property type="protein sequence ID" value="KAL1496890.1"/>
    <property type="molecule type" value="Genomic_DNA"/>
</dbReference>
<proteinExistence type="predicted"/>
<organism evidence="4 5">
    <name type="scientific">Prymnesium parvum</name>
    <name type="common">Toxic golden alga</name>
    <dbReference type="NCBI Taxonomy" id="97485"/>
    <lineage>
        <taxon>Eukaryota</taxon>
        <taxon>Haptista</taxon>
        <taxon>Haptophyta</taxon>
        <taxon>Prymnesiophyceae</taxon>
        <taxon>Prymnesiales</taxon>
        <taxon>Prymnesiaceae</taxon>
        <taxon>Prymnesium</taxon>
    </lineage>
</organism>
<evidence type="ECO:0008006" key="6">
    <source>
        <dbReference type="Google" id="ProtNLM"/>
    </source>
</evidence>
<protein>
    <recommendedName>
        <fullName evidence="6">PSI-F</fullName>
    </recommendedName>
</protein>
<keyword evidence="5" id="KW-1185">Reference proteome</keyword>
<sequence>MRRLIVAALCLAALLAVAAEKPKGLGPKARSDPATTAKAETAASLSKLREAMMSWFCPQPGNEKLLPCQTFAFMKDLRATPTADAKKKKLADRSAAMKNKNAEERAQQQKAAKEAYIQMYRAFCAQEGQRNSEVCTHALLKKLYGTTK</sequence>
<accession>A0AB34KCF5</accession>
<dbReference type="EMBL" id="JBGBPQ010000001">
    <property type="protein sequence ID" value="KAL1530491.1"/>
    <property type="molecule type" value="Genomic_DNA"/>
</dbReference>